<dbReference type="HOGENOM" id="CLU_1802472_0_0_4"/>
<protein>
    <submittedName>
        <fullName evidence="2">Uncharacterized protein</fullName>
    </submittedName>
</protein>
<keyword evidence="3" id="KW-1185">Reference proteome</keyword>
<evidence type="ECO:0000313" key="3">
    <source>
        <dbReference type="Proteomes" id="UP000006693"/>
    </source>
</evidence>
<evidence type="ECO:0000313" key="2">
    <source>
        <dbReference type="EMBL" id="AAY59280.1"/>
    </source>
</evidence>
<dbReference type="PATRIC" id="fig|243160.12.peg.4875"/>
<reference evidence="2 3" key="1">
    <citation type="journal article" date="2004" name="Proc. Natl. Acad. Sci. U.S.A.">
        <title>Structural flexibility in the Burkholderia mallei genome.</title>
        <authorList>
            <person name="Nierman W.C."/>
            <person name="DeShazer D."/>
            <person name="Kim H.S."/>
            <person name="Tettelin H."/>
            <person name="Nelson K.E."/>
            <person name="Feldblyum T."/>
            <person name="Ulrich R.L."/>
            <person name="Ronning C.M."/>
            <person name="Brinkac L.M."/>
            <person name="Daugherty S.C."/>
            <person name="Davidsen T.D."/>
            <person name="Deboy R.T."/>
            <person name="Dimitrov G."/>
            <person name="Dodson R.J."/>
            <person name="Durkin A.S."/>
            <person name="Gwinn M.L."/>
            <person name="Haft D.H."/>
            <person name="Khouri H."/>
            <person name="Kolonay J.F."/>
            <person name="Madupu R."/>
            <person name="Mohammoud Y."/>
            <person name="Nelson W.C."/>
            <person name="Radune D."/>
            <person name="Romero C.M."/>
            <person name="Sarria S."/>
            <person name="Selengut J."/>
            <person name="Shamblin C."/>
            <person name="Sullivan S.A."/>
            <person name="White O."/>
            <person name="Yu Y."/>
            <person name="Zafar N."/>
            <person name="Zhou L."/>
            <person name="Fraser C.M."/>
        </authorList>
    </citation>
    <scope>NUCLEOTIDE SEQUENCE [LARGE SCALE GENOMIC DNA]</scope>
    <source>
        <strain evidence="2 3">ATCC 23344</strain>
    </source>
</reference>
<gene>
    <name evidence="2" type="ordered locus">BMAA1316</name>
</gene>
<sequence length="143" mass="16000">MTNRIKLPRLTTSTSPKFYYGYLNSRRRSDRCEARQGDLASSASVDHRSVCGHARAKAWLRQDGRRNQAGAKGIFRIPAGDRRGALDVPIPHRLTRPETEADRAQLSAIDRLATGLARSRPKMRTRPARHAFKRTDAAGPIDP</sequence>
<feature type="compositionally biased region" description="Basic residues" evidence="1">
    <location>
        <begin position="119"/>
        <end position="132"/>
    </location>
</feature>
<name>A0A0H2XDK1_BURMA</name>
<dbReference type="EMBL" id="CP000011">
    <property type="protein sequence ID" value="AAY59280.1"/>
    <property type="molecule type" value="Genomic_DNA"/>
</dbReference>
<dbReference type="KEGG" id="bma:BMAA1316"/>
<feature type="region of interest" description="Disordered" evidence="1">
    <location>
        <begin position="115"/>
        <end position="143"/>
    </location>
</feature>
<dbReference type="AlphaFoldDB" id="A0A0H2XDK1"/>
<evidence type="ECO:0000256" key="1">
    <source>
        <dbReference type="SAM" id="MobiDB-lite"/>
    </source>
</evidence>
<accession>A0A0H2XDK1</accession>
<proteinExistence type="predicted"/>
<dbReference type="Proteomes" id="UP000006693">
    <property type="component" value="Chromosome 2"/>
</dbReference>
<organism evidence="2 3">
    <name type="scientific">Burkholderia mallei (strain ATCC 23344)</name>
    <dbReference type="NCBI Taxonomy" id="243160"/>
    <lineage>
        <taxon>Bacteria</taxon>
        <taxon>Pseudomonadati</taxon>
        <taxon>Pseudomonadota</taxon>
        <taxon>Betaproteobacteria</taxon>
        <taxon>Burkholderiales</taxon>
        <taxon>Burkholderiaceae</taxon>
        <taxon>Burkholderia</taxon>
        <taxon>pseudomallei group</taxon>
    </lineage>
</organism>